<dbReference type="AlphaFoldDB" id="A0A915I6F2"/>
<evidence type="ECO:0000313" key="2">
    <source>
        <dbReference type="WBParaSite" id="nRc.2.0.1.t09718-RA"/>
    </source>
</evidence>
<organism evidence="1 2">
    <name type="scientific">Romanomermis culicivorax</name>
    <name type="common">Nematode worm</name>
    <dbReference type="NCBI Taxonomy" id="13658"/>
    <lineage>
        <taxon>Eukaryota</taxon>
        <taxon>Metazoa</taxon>
        <taxon>Ecdysozoa</taxon>
        <taxon>Nematoda</taxon>
        <taxon>Enoplea</taxon>
        <taxon>Dorylaimia</taxon>
        <taxon>Mermithida</taxon>
        <taxon>Mermithoidea</taxon>
        <taxon>Mermithidae</taxon>
        <taxon>Romanomermis</taxon>
    </lineage>
</organism>
<accession>A0A915I6F2</accession>
<keyword evidence="1" id="KW-1185">Reference proteome</keyword>
<dbReference type="Proteomes" id="UP000887565">
    <property type="component" value="Unplaced"/>
</dbReference>
<sequence>MPFGLSLAILAFAKLVWKSSIHRYKHDVQLFLLTELLMFCMNIDLSIMEQRNVVAKKQLIHTGRDR</sequence>
<name>A0A915I6F2_ROMCU</name>
<dbReference type="WBParaSite" id="nRc.2.0.1.t09718-RA">
    <property type="protein sequence ID" value="nRc.2.0.1.t09718-RA"/>
    <property type="gene ID" value="nRc.2.0.1.g09718"/>
</dbReference>
<proteinExistence type="predicted"/>
<protein>
    <submittedName>
        <fullName evidence="2">Uncharacterized protein</fullName>
    </submittedName>
</protein>
<reference evidence="2" key="1">
    <citation type="submission" date="2022-11" db="UniProtKB">
        <authorList>
            <consortium name="WormBaseParasite"/>
        </authorList>
    </citation>
    <scope>IDENTIFICATION</scope>
</reference>
<evidence type="ECO:0000313" key="1">
    <source>
        <dbReference type="Proteomes" id="UP000887565"/>
    </source>
</evidence>